<proteinExistence type="predicted"/>
<dbReference type="EMBL" id="VIIS01001875">
    <property type="protein sequence ID" value="KAF0291504.1"/>
    <property type="molecule type" value="Genomic_DNA"/>
</dbReference>
<keyword evidence="2" id="KW-1185">Reference proteome</keyword>
<name>A0A6A4VIZ9_AMPAM</name>
<protein>
    <recommendedName>
        <fullName evidence="3">Fibrinogen C-terminal domain-containing protein</fullName>
    </recommendedName>
</protein>
<dbReference type="AlphaFoldDB" id="A0A6A4VIZ9"/>
<sequence>MWPTALPIGMARYQEPEIRACARSCLQLRNQGGAPRDGVYWFTGMPAPVLCDFSHDGGGWTLLVTANSQTGWDMLSIFSRNPLSPSFTDNYSILGQADAIRDLGNSSRFAYRIEAQAAERGRRHWGGVWSAPRHYSFVDVHGLQTDVELVTKFDSWQYQDKGIEERMPWLRGGLDTVLTTSSADGDEWWGTLVISRLHSDAFWKHAPWIDGPEEEHSGTVLYWMREEEH</sequence>
<dbReference type="SUPFAM" id="SSF56496">
    <property type="entry name" value="Fibrinogen C-terminal domain-like"/>
    <property type="match status" value="1"/>
</dbReference>
<dbReference type="NCBIfam" id="NF040941">
    <property type="entry name" value="GGGWT_bact"/>
    <property type="match status" value="1"/>
</dbReference>
<dbReference type="Gene3D" id="3.90.215.10">
    <property type="entry name" value="Gamma Fibrinogen, chain A, domain 1"/>
    <property type="match status" value="1"/>
</dbReference>
<organism evidence="1 2">
    <name type="scientific">Amphibalanus amphitrite</name>
    <name type="common">Striped barnacle</name>
    <name type="synonym">Balanus amphitrite</name>
    <dbReference type="NCBI Taxonomy" id="1232801"/>
    <lineage>
        <taxon>Eukaryota</taxon>
        <taxon>Metazoa</taxon>
        <taxon>Ecdysozoa</taxon>
        <taxon>Arthropoda</taxon>
        <taxon>Crustacea</taxon>
        <taxon>Multicrustacea</taxon>
        <taxon>Cirripedia</taxon>
        <taxon>Thoracica</taxon>
        <taxon>Thoracicalcarea</taxon>
        <taxon>Balanomorpha</taxon>
        <taxon>Balanoidea</taxon>
        <taxon>Balanidae</taxon>
        <taxon>Amphibalaninae</taxon>
        <taxon>Amphibalanus</taxon>
    </lineage>
</organism>
<evidence type="ECO:0008006" key="3">
    <source>
        <dbReference type="Google" id="ProtNLM"/>
    </source>
</evidence>
<dbReference type="InterPro" id="IPR036056">
    <property type="entry name" value="Fibrinogen-like_C"/>
</dbReference>
<gene>
    <name evidence="1" type="ORF">FJT64_001103</name>
</gene>
<dbReference type="InterPro" id="IPR014716">
    <property type="entry name" value="Fibrinogen_a/b/g_C_1"/>
</dbReference>
<dbReference type="Proteomes" id="UP000440578">
    <property type="component" value="Unassembled WGS sequence"/>
</dbReference>
<accession>A0A6A4VIZ9</accession>
<evidence type="ECO:0000313" key="1">
    <source>
        <dbReference type="EMBL" id="KAF0291504.1"/>
    </source>
</evidence>
<dbReference type="OrthoDB" id="5971203at2759"/>
<evidence type="ECO:0000313" key="2">
    <source>
        <dbReference type="Proteomes" id="UP000440578"/>
    </source>
</evidence>
<comment type="caution">
    <text evidence="1">The sequence shown here is derived from an EMBL/GenBank/DDBJ whole genome shotgun (WGS) entry which is preliminary data.</text>
</comment>
<reference evidence="1 2" key="1">
    <citation type="submission" date="2019-07" db="EMBL/GenBank/DDBJ databases">
        <title>Draft genome assembly of a fouling barnacle, Amphibalanus amphitrite (Darwin, 1854): The first reference genome for Thecostraca.</title>
        <authorList>
            <person name="Kim W."/>
        </authorList>
    </citation>
    <scope>NUCLEOTIDE SEQUENCE [LARGE SCALE GENOMIC DNA]</scope>
    <source>
        <strain evidence="1">SNU_AA5</strain>
        <tissue evidence="1">Soma without cirri and trophi</tissue>
    </source>
</reference>